<reference evidence="1 2" key="1">
    <citation type="journal article" date="2018" name="Sci. Rep.">
        <title>Comparative analysis of the Pocillopora damicornis genome highlights role of immune system in coral evolution.</title>
        <authorList>
            <person name="Cunning R."/>
            <person name="Bay R.A."/>
            <person name="Gillette P."/>
            <person name="Baker A.C."/>
            <person name="Traylor-Knowles N."/>
        </authorList>
    </citation>
    <scope>NUCLEOTIDE SEQUENCE [LARGE SCALE GENOMIC DNA]</scope>
    <source>
        <strain evidence="1">RSMAS</strain>
        <tissue evidence="1">Whole animal</tissue>
    </source>
</reference>
<organism evidence="1 2">
    <name type="scientific">Pocillopora damicornis</name>
    <name type="common">Cauliflower coral</name>
    <name type="synonym">Millepora damicornis</name>
    <dbReference type="NCBI Taxonomy" id="46731"/>
    <lineage>
        <taxon>Eukaryota</taxon>
        <taxon>Metazoa</taxon>
        <taxon>Cnidaria</taxon>
        <taxon>Anthozoa</taxon>
        <taxon>Hexacorallia</taxon>
        <taxon>Scleractinia</taxon>
        <taxon>Astrocoeniina</taxon>
        <taxon>Pocilloporidae</taxon>
        <taxon>Pocillopora</taxon>
    </lineage>
</organism>
<proteinExistence type="predicted"/>
<name>A0A3M6UHC6_POCDA</name>
<protein>
    <submittedName>
        <fullName evidence="1">Uncharacterized protein</fullName>
    </submittedName>
</protein>
<accession>A0A3M6UHC6</accession>
<evidence type="ECO:0000313" key="2">
    <source>
        <dbReference type="Proteomes" id="UP000275408"/>
    </source>
</evidence>
<dbReference type="AlphaFoldDB" id="A0A3M6UHC6"/>
<keyword evidence="2" id="KW-1185">Reference proteome</keyword>
<dbReference type="EMBL" id="RCHS01001517">
    <property type="protein sequence ID" value="RMX53077.1"/>
    <property type="molecule type" value="Genomic_DNA"/>
</dbReference>
<comment type="caution">
    <text evidence="1">The sequence shown here is derived from an EMBL/GenBank/DDBJ whole genome shotgun (WGS) entry which is preliminary data.</text>
</comment>
<sequence length="61" mass="7067">MKHGTPNQMQDAMNVWIEHVSTTRFAGCLQEWRKLDGPHSDLSVSWMAYQGDYPSSWQVKV</sequence>
<evidence type="ECO:0000313" key="1">
    <source>
        <dbReference type="EMBL" id="RMX53077.1"/>
    </source>
</evidence>
<dbReference type="Proteomes" id="UP000275408">
    <property type="component" value="Unassembled WGS sequence"/>
</dbReference>
<gene>
    <name evidence="1" type="ORF">pdam_00025464</name>
</gene>